<evidence type="ECO:0000313" key="3">
    <source>
        <dbReference type="Proteomes" id="UP000242814"/>
    </source>
</evidence>
<feature type="non-terminal residue" evidence="2">
    <location>
        <position position="1"/>
    </location>
</feature>
<evidence type="ECO:0000256" key="1">
    <source>
        <dbReference type="SAM" id="MobiDB-lite"/>
    </source>
</evidence>
<reference evidence="2 3" key="1">
    <citation type="submission" date="2016-06" db="EMBL/GenBank/DDBJ databases">
        <authorList>
            <person name="Kjaerup R.B."/>
            <person name="Dalgaard T.S."/>
            <person name="Juul-Madsen H.R."/>
        </authorList>
    </citation>
    <scope>NUCLEOTIDE SEQUENCE [LARGE SCALE GENOMIC DNA]</scope>
    <source>
        <strain evidence="2 3">Pb300</strain>
    </source>
</reference>
<sequence>SRRGSWCRFKAQVPPLFDTLSVNLDRIGGGGLKRGGPGCGQGCGGELRSPCLGGRTKQGLHGGQQQNRLAEEPAIGRDEHGERVGQGVEQACSWAGGGGGRRRRKKRPRANVGGLERRESPLASQGSFCLSQRYHIRVTCTGTCAYLVLAVLEGWGKCQGTGSRA</sequence>
<protein>
    <submittedName>
        <fullName evidence="2">Uncharacterized protein</fullName>
    </submittedName>
</protein>
<dbReference type="Proteomes" id="UP000242814">
    <property type="component" value="Unassembled WGS sequence"/>
</dbReference>
<proteinExistence type="predicted"/>
<feature type="compositionally biased region" description="Basic residues" evidence="1">
    <location>
        <begin position="100"/>
        <end position="109"/>
    </location>
</feature>
<feature type="non-terminal residue" evidence="2">
    <location>
        <position position="165"/>
    </location>
</feature>
<evidence type="ECO:0000313" key="2">
    <source>
        <dbReference type="EMBL" id="ODH12527.1"/>
    </source>
</evidence>
<organism evidence="2 3">
    <name type="scientific">Paracoccidioides brasiliensis</name>
    <dbReference type="NCBI Taxonomy" id="121759"/>
    <lineage>
        <taxon>Eukaryota</taxon>
        <taxon>Fungi</taxon>
        <taxon>Dikarya</taxon>
        <taxon>Ascomycota</taxon>
        <taxon>Pezizomycotina</taxon>
        <taxon>Eurotiomycetes</taxon>
        <taxon>Eurotiomycetidae</taxon>
        <taxon>Onygenales</taxon>
        <taxon>Ajellomycetaceae</taxon>
        <taxon>Paracoccidioides</taxon>
    </lineage>
</organism>
<gene>
    <name evidence="2" type="ORF">ACO22_08177</name>
</gene>
<feature type="region of interest" description="Disordered" evidence="1">
    <location>
        <begin position="95"/>
        <end position="118"/>
    </location>
</feature>
<dbReference type="EMBL" id="LZYO01001257">
    <property type="protein sequence ID" value="ODH12527.1"/>
    <property type="molecule type" value="Genomic_DNA"/>
</dbReference>
<dbReference type="AlphaFoldDB" id="A0A1D2J301"/>
<comment type="caution">
    <text evidence="2">The sequence shown here is derived from an EMBL/GenBank/DDBJ whole genome shotgun (WGS) entry which is preliminary data.</text>
</comment>
<name>A0A1D2J301_PARBR</name>
<accession>A0A1D2J301</accession>